<reference evidence="15" key="1">
    <citation type="submission" date="2021-09" db="EMBL/GenBank/DDBJ databases">
        <title>Network and meta-omics reveal the key degrader and cooperation patterns in an efficient 1,4-dioxane-degrading microbial community.</title>
        <authorList>
            <person name="Dai C."/>
        </authorList>
    </citation>
    <scope>NUCLEOTIDE SEQUENCE</scope>
    <source>
        <strain evidence="15">ZM13</strain>
    </source>
</reference>
<accession>A0A9E7A0S6</accession>
<dbReference type="Pfam" id="PF00664">
    <property type="entry name" value="ABC_membrane"/>
    <property type="match status" value="1"/>
</dbReference>
<keyword evidence="6 11" id="KW-0812">Transmembrane</keyword>
<evidence type="ECO:0000256" key="8">
    <source>
        <dbReference type="ARBA" id="ARBA00022840"/>
    </source>
</evidence>
<evidence type="ECO:0000256" key="11">
    <source>
        <dbReference type="SAM" id="Phobius"/>
    </source>
</evidence>
<evidence type="ECO:0000313" key="16">
    <source>
        <dbReference type="Proteomes" id="UP000831684"/>
    </source>
</evidence>
<dbReference type="Gene3D" id="2.60.120.10">
    <property type="entry name" value="Jelly Rolls"/>
    <property type="match status" value="1"/>
</dbReference>
<feature type="transmembrane region" description="Helical" evidence="11">
    <location>
        <begin position="469"/>
        <end position="494"/>
    </location>
</feature>
<dbReference type="KEGG" id="apol:K9D25_06580"/>
<dbReference type="InterPro" id="IPR014710">
    <property type="entry name" value="RmlC-like_jellyroll"/>
</dbReference>
<dbReference type="InterPro" id="IPR027417">
    <property type="entry name" value="P-loop_NTPase"/>
</dbReference>
<evidence type="ECO:0000256" key="9">
    <source>
        <dbReference type="ARBA" id="ARBA00022989"/>
    </source>
</evidence>
<evidence type="ECO:0000256" key="3">
    <source>
        <dbReference type="ARBA" id="ARBA00022448"/>
    </source>
</evidence>
<gene>
    <name evidence="15" type="ORF">K9D25_06580</name>
</gene>
<dbReference type="GO" id="GO:0005886">
    <property type="term" value="C:plasma membrane"/>
    <property type="evidence" value="ECO:0007669"/>
    <property type="project" value="UniProtKB-SubCell"/>
</dbReference>
<dbReference type="Pfam" id="PF00027">
    <property type="entry name" value="cNMP_binding"/>
    <property type="match status" value="1"/>
</dbReference>
<sequence>MSNRHFDWFKKHETEDEVQHKLQRLYALACERLAIKPDKGFIAAAMAANPDEARRDPVRRVAHHLFTYKLAMPSGAWGLLGLGLLHSVLLEVAREDGKKPAPVRIARADAHDLNGLAGRLLLPDVDQKDVRRAAAFVEYLLKTKGPRGFLKFGRKIAANGNVDAACEAVAGASTGALELKWQDEIRAGTPERGPTHLVMWVAKAAARHKMLLFWFLAANAVQILYAVYVPLWLQTLFDEGIKPSNVEVIRTYIGYLTWGFLAASFFGVILDYSVAKLGPRILNDLRARMFAKINRMDARELASSDTDAIIADFSNDLTVVEKAVIWAVPGLFSKGLMLIGSVAVAFTLDTQLAIATLVSLMIAFWLPRGFSKRAVRYNYERGAEDARVAHVVKETLLMQRVIRIFGLRELQAKLFTTQLARLFKASYHQYFSSGLVGRMTSFGVSAAQLLVIGLGALQSVDGQVSSGTIVAFITLLLTIGGAAGFIGAQLPLLIQGVGGLERVQALLGKPDAAPDPERPEDIGGKVRSLTFDEVSFSYDGTAATLDKVSLSIDCPRRVMVVGPSGSGKSTLLRLIENQFSPRSGHVRVNGVDIRMLGEAQLRSLISLVPQETILFQGSVRENIRMGKLGASDAEVEAAAKAADIHPIIMALPDGYDTDVGEGGSKLSGGQRQRIAIARAILHDPQIMLLDEATSALDPASRVAVEETLRKVTQGRTVVAVTHDLTQCEHADLVYVVKAGRVVESGTHAALLEAEGVYADLWERSVIAGAEGVVPREQLLERLRKRPLLQGLAPGFLENLLARMSVETVGPDTVLIEDGRPADRLIFITQGEAQQSVRLPDGTFMSVEVLEAGDALGENTVLEHAEEFTRVVTRKPCHLLTIDRATLRGLLAAHPDVEQKIVSTFAPRYEAMMKHYAWLKLQVPSQ</sequence>
<evidence type="ECO:0000256" key="5">
    <source>
        <dbReference type="ARBA" id="ARBA00022597"/>
    </source>
</evidence>
<feature type="transmembrane region" description="Helical" evidence="11">
    <location>
        <begin position="211"/>
        <end position="232"/>
    </location>
</feature>
<dbReference type="RefSeq" id="WP_244450059.1">
    <property type="nucleotide sequence ID" value="NZ_CP083239.1"/>
</dbReference>
<dbReference type="Pfam" id="PF00005">
    <property type="entry name" value="ABC_tran"/>
    <property type="match status" value="1"/>
</dbReference>
<feature type="transmembrane region" description="Helical" evidence="11">
    <location>
        <begin position="252"/>
        <end position="272"/>
    </location>
</feature>
<keyword evidence="10 11" id="KW-0472">Membrane</keyword>
<feature type="domain" description="Cyclic nucleotide-binding" evidence="12">
    <location>
        <begin position="787"/>
        <end position="907"/>
    </location>
</feature>
<comment type="similarity">
    <text evidence="2">Belongs to the ABC transporter superfamily.</text>
</comment>
<dbReference type="InterPro" id="IPR036640">
    <property type="entry name" value="ABC1_TM_sf"/>
</dbReference>
<dbReference type="Gene3D" id="1.20.1560.10">
    <property type="entry name" value="ABC transporter type 1, transmembrane domain"/>
    <property type="match status" value="1"/>
</dbReference>
<evidence type="ECO:0000256" key="6">
    <source>
        <dbReference type="ARBA" id="ARBA00022692"/>
    </source>
</evidence>
<evidence type="ECO:0000256" key="1">
    <source>
        <dbReference type="ARBA" id="ARBA00004651"/>
    </source>
</evidence>
<feature type="domain" description="ABC transporter" evidence="13">
    <location>
        <begin position="529"/>
        <end position="763"/>
    </location>
</feature>
<organism evidence="15 16">
    <name type="scientific">Ancylobacter polymorphus</name>
    <dbReference type="NCBI Taxonomy" id="223390"/>
    <lineage>
        <taxon>Bacteria</taxon>
        <taxon>Pseudomonadati</taxon>
        <taxon>Pseudomonadota</taxon>
        <taxon>Alphaproteobacteria</taxon>
        <taxon>Hyphomicrobiales</taxon>
        <taxon>Xanthobacteraceae</taxon>
        <taxon>Ancylobacter</taxon>
    </lineage>
</organism>
<keyword evidence="7" id="KW-0547">Nucleotide-binding</keyword>
<feature type="domain" description="ABC transmembrane type-1" evidence="14">
    <location>
        <begin position="213"/>
        <end position="495"/>
    </location>
</feature>
<dbReference type="CDD" id="cd07346">
    <property type="entry name" value="ABC_6TM_exporters"/>
    <property type="match status" value="1"/>
</dbReference>
<comment type="subcellular location">
    <subcellularLocation>
        <location evidence="1">Cell membrane</location>
        <topology evidence="1">Multi-pass membrane protein</topology>
    </subcellularLocation>
</comment>
<protein>
    <submittedName>
        <fullName evidence="15">ATP-binding cassette domain-containing protein</fullName>
    </submittedName>
</protein>
<dbReference type="InterPro" id="IPR003439">
    <property type="entry name" value="ABC_transporter-like_ATP-bd"/>
</dbReference>
<name>A0A9E7A0S6_9HYPH</name>
<dbReference type="SMART" id="SM00382">
    <property type="entry name" value="AAA"/>
    <property type="match status" value="1"/>
</dbReference>
<dbReference type="PANTHER" id="PTHR43394">
    <property type="entry name" value="ATP-DEPENDENT PERMEASE MDL1, MITOCHONDRIAL"/>
    <property type="match status" value="1"/>
</dbReference>
<feature type="transmembrane region" description="Helical" evidence="11">
    <location>
        <begin position="435"/>
        <end position="457"/>
    </location>
</feature>
<evidence type="ECO:0000256" key="7">
    <source>
        <dbReference type="ARBA" id="ARBA00022741"/>
    </source>
</evidence>
<dbReference type="SUPFAM" id="SSF52540">
    <property type="entry name" value="P-loop containing nucleoside triphosphate hydrolases"/>
    <property type="match status" value="1"/>
</dbReference>
<dbReference type="InterPro" id="IPR000595">
    <property type="entry name" value="cNMP-bd_dom"/>
</dbReference>
<dbReference type="PROSITE" id="PS50893">
    <property type="entry name" value="ABC_TRANSPORTER_2"/>
    <property type="match status" value="1"/>
</dbReference>
<dbReference type="EMBL" id="CP083239">
    <property type="protein sequence ID" value="UOK72360.1"/>
    <property type="molecule type" value="Genomic_DNA"/>
</dbReference>
<dbReference type="InterPro" id="IPR003593">
    <property type="entry name" value="AAA+_ATPase"/>
</dbReference>
<dbReference type="Proteomes" id="UP000831684">
    <property type="component" value="Chromosome"/>
</dbReference>
<keyword evidence="5" id="KW-0762">Sugar transport</keyword>
<evidence type="ECO:0000256" key="4">
    <source>
        <dbReference type="ARBA" id="ARBA00022475"/>
    </source>
</evidence>
<dbReference type="FunFam" id="3.40.50.300:FF:000221">
    <property type="entry name" value="Multidrug ABC transporter ATP-binding protein"/>
    <property type="match status" value="1"/>
</dbReference>
<keyword evidence="8 15" id="KW-0067">ATP-binding</keyword>
<dbReference type="InterPro" id="IPR018490">
    <property type="entry name" value="cNMP-bd_dom_sf"/>
</dbReference>
<keyword evidence="9 11" id="KW-1133">Transmembrane helix</keyword>
<dbReference type="InterPro" id="IPR039421">
    <property type="entry name" value="Type_1_exporter"/>
</dbReference>
<dbReference type="PROSITE" id="PS50929">
    <property type="entry name" value="ABC_TM1F"/>
    <property type="match status" value="1"/>
</dbReference>
<dbReference type="InterPro" id="IPR017871">
    <property type="entry name" value="ABC_transporter-like_CS"/>
</dbReference>
<evidence type="ECO:0000259" key="14">
    <source>
        <dbReference type="PROSITE" id="PS50929"/>
    </source>
</evidence>
<dbReference type="SUPFAM" id="SSF51206">
    <property type="entry name" value="cAMP-binding domain-like"/>
    <property type="match status" value="1"/>
</dbReference>
<dbReference type="SUPFAM" id="SSF90123">
    <property type="entry name" value="ABC transporter transmembrane region"/>
    <property type="match status" value="1"/>
</dbReference>
<dbReference type="GO" id="GO:0016887">
    <property type="term" value="F:ATP hydrolysis activity"/>
    <property type="evidence" value="ECO:0007669"/>
    <property type="project" value="InterPro"/>
</dbReference>
<dbReference type="InterPro" id="IPR011527">
    <property type="entry name" value="ABC1_TM_dom"/>
</dbReference>
<dbReference type="CDD" id="cd00038">
    <property type="entry name" value="CAP_ED"/>
    <property type="match status" value="1"/>
</dbReference>
<dbReference type="GO" id="GO:0015421">
    <property type="term" value="F:ABC-type oligopeptide transporter activity"/>
    <property type="evidence" value="ECO:0007669"/>
    <property type="project" value="TreeGrafter"/>
</dbReference>
<dbReference type="SMART" id="SM00100">
    <property type="entry name" value="cNMP"/>
    <property type="match status" value="1"/>
</dbReference>
<evidence type="ECO:0000256" key="2">
    <source>
        <dbReference type="ARBA" id="ARBA00005417"/>
    </source>
</evidence>
<dbReference type="PROSITE" id="PS00211">
    <property type="entry name" value="ABC_TRANSPORTER_1"/>
    <property type="match status" value="1"/>
</dbReference>
<proteinExistence type="inferred from homology"/>
<keyword evidence="4" id="KW-1003">Cell membrane</keyword>
<dbReference type="AlphaFoldDB" id="A0A9E7A0S6"/>
<dbReference type="PANTHER" id="PTHR43394:SF1">
    <property type="entry name" value="ATP-BINDING CASSETTE SUB-FAMILY B MEMBER 10, MITOCHONDRIAL"/>
    <property type="match status" value="1"/>
</dbReference>
<dbReference type="Gene3D" id="3.40.50.300">
    <property type="entry name" value="P-loop containing nucleotide triphosphate hydrolases"/>
    <property type="match status" value="1"/>
</dbReference>
<dbReference type="PROSITE" id="PS50042">
    <property type="entry name" value="CNMP_BINDING_3"/>
    <property type="match status" value="1"/>
</dbReference>
<evidence type="ECO:0000256" key="10">
    <source>
        <dbReference type="ARBA" id="ARBA00023136"/>
    </source>
</evidence>
<evidence type="ECO:0000259" key="13">
    <source>
        <dbReference type="PROSITE" id="PS50893"/>
    </source>
</evidence>
<feature type="transmembrane region" description="Helical" evidence="11">
    <location>
        <begin position="352"/>
        <end position="371"/>
    </location>
</feature>
<evidence type="ECO:0000313" key="15">
    <source>
        <dbReference type="EMBL" id="UOK72360.1"/>
    </source>
</evidence>
<evidence type="ECO:0000259" key="12">
    <source>
        <dbReference type="PROSITE" id="PS50042"/>
    </source>
</evidence>
<keyword evidence="3" id="KW-0813">Transport</keyword>
<dbReference type="GO" id="GO:0005524">
    <property type="term" value="F:ATP binding"/>
    <property type="evidence" value="ECO:0007669"/>
    <property type="project" value="UniProtKB-KW"/>
</dbReference>